<feature type="transmembrane region" description="Helical" evidence="6">
    <location>
        <begin position="101"/>
        <end position="121"/>
    </location>
</feature>
<dbReference type="Pfam" id="PF03706">
    <property type="entry name" value="LPG_synthase_TM"/>
    <property type="match status" value="1"/>
</dbReference>
<evidence type="ECO:0000313" key="7">
    <source>
        <dbReference type="EMBL" id="TMJ14722.1"/>
    </source>
</evidence>
<evidence type="ECO:0000256" key="5">
    <source>
        <dbReference type="ARBA" id="ARBA00023136"/>
    </source>
</evidence>
<feature type="transmembrane region" description="Helical" evidence="6">
    <location>
        <begin position="295"/>
        <end position="314"/>
    </location>
</feature>
<reference evidence="7 8" key="1">
    <citation type="journal article" date="2019" name="Nat. Microbiol.">
        <title>Mediterranean grassland soil C-N compound turnover is dependent on rainfall and depth, and is mediated by genomically divergent microorganisms.</title>
        <authorList>
            <person name="Diamond S."/>
            <person name="Andeer P.F."/>
            <person name="Li Z."/>
            <person name="Crits-Christoph A."/>
            <person name="Burstein D."/>
            <person name="Anantharaman K."/>
            <person name="Lane K.R."/>
            <person name="Thomas B.C."/>
            <person name="Pan C."/>
            <person name="Northen T.R."/>
            <person name="Banfield J.F."/>
        </authorList>
    </citation>
    <scope>NUCLEOTIDE SEQUENCE [LARGE SCALE GENOMIC DNA]</scope>
    <source>
        <strain evidence="7">NP_5</strain>
    </source>
</reference>
<dbReference type="NCBIfam" id="TIGR00374">
    <property type="entry name" value="flippase-like domain"/>
    <property type="match status" value="1"/>
</dbReference>
<dbReference type="AlphaFoldDB" id="A0A537M395"/>
<accession>A0A537M395</accession>
<protein>
    <submittedName>
        <fullName evidence="7">Flippase-like domain-containing protein</fullName>
    </submittedName>
</protein>
<evidence type="ECO:0000256" key="3">
    <source>
        <dbReference type="ARBA" id="ARBA00022692"/>
    </source>
</evidence>
<dbReference type="GO" id="GO:0005886">
    <property type="term" value="C:plasma membrane"/>
    <property type="evidence" value="ECO:0007669"/>
    <property type="project" value="UniProtKB-SubCell"/>
</dbReference>
<dbReference type="PANTHER" id="PTHR39087:SF2">
    <property type="entry name" value="UPF0104 MEMBRANE PROTEIN MJ1595"/>
    <property type="match status" value="1"/>
</dbReference>
<organism evidence="7 8">
    <name type="scientific">Candidatus Segetimicrobium genomatis</name>
    <dbReference type="NCBI Taxonomy" id="2569760"/>
    <lineage>
        <taxon>Bacteria</taxon>
        <taxon>Bacillati</taxon>
        <taxon>Candidatus Sysuimicrobiota</taxon>
        <taxon>Candidatus Sysuimicrobiia</taxon>
        <taxon>Candidatus Sysuimicrobiales</taxon>
        <taxon>Candidatus Segetimicrobiaceae</taxon>
        <taxon>Candidatus Segetimicrobium</taxon>
    </lineage>
</organism>
<evidence type="ECO:0000256" key="6">
    <source>
        <dbReference type="SAM" id="Phobius"/>
    </source>
</evidence>
<keyword evidence="4 6" id="KW-1133">Transmembrane helix</keyword>
<dbReference type="EMBL" id="VBAM01000091">
    <property type="protein sequence ID" value="TMJ14722.1"/>
    <property type="molecule type" value="Genomic_DNA"/>
</dbReference>
<evidence type="ECO:0000256" key="1">
    <source>
        <dbReference type="ARBA" id="ARBA00004651"/>
    </source>
</evidence>
<feature type="transmembrane region" description="Helical" evidence="6">
    <location>
        <begin position="30"/>
        <end position="49"/>
    </location>
</feature>
<dbReference type="Proteomes" id="UP000320393">
    <property type="component" value="Unassembled WGS sequence"/>
</dbReference>
<feature type="transmembrane region" description="Helical" evidence="6">
    <location>
        <begin position="177"/>
        <end position="202"/>
    </location>
</feature>
<feature type="transmembrane region" description="Helical" evidence="6">
    <location>
        <begin position="239"/>
        <end position="261"/>
    </location>
</feature>
<keyword evidence="3 6" id="KW-0812">Transmembrane</keyword>
<feature type="transmembrane region" description="Helical" evidence="6">
    <location>
        <begin position="268"/>
        <end position="289"/>
    </location>
</feature>
<proteinExistence type="predicted"/>
<evidence type="ECO:0000256" key="4">
    <source>
        <dbReference type="ARBA" id="ARBA00022989"/>
    </source>
</evidence>
<comment type="caution">
    <text evidence="7">The sequence shown here is derived from an EMBL/GenBank/DDBJ whole genome shotgun (WGS) entry which is preliminary data.</text>
</comment>
<comment type="subcellular location">
    <subcellularLocation>
        <location evidence="1">Cell membrane</location>
        <topology evidence="1">Multi-pass membrane protein</topology>
    </subcellularLocation>
</comment>
<keyword evidence="5 6" id="KW-0472">Membrane</keyword>
<dbReference type="PANTHER" id="PTHR39087">
    <property type="entry name" value="UPF0104 MEMBRANE PROTEIN MJ1595"/>
    <property type="match status" value="1"/>
</dbReference>
<name>A0A537M395_9BACT</name>
<evidence type="ECO:0000313" key="8">
    <source>
        <dbReference type="Proteomes" id="UP000320393"/>
    </source>
</evidence>
<evidence type="ECO:0000256" key="2">
    <source>
        <dbReference type="ARBA" id="ARBA00022475"/>
    </source>
</evidence>
<feature type="transmembrane region" description="Helical" evidence="6">
    <location>
        <begin position="141"/>
        <end position="165"/>
    </location>
</feature>
<sequence length="351" mass="37403">MSCRRGGRRWSATWAALDRSRGPRAAPARWVSFLLLGAGLAILVGFAATTNVRQIGEALRGIQGTLFGLAIVAVGLQVLVKAVRWRFMIGRLTGTTISWRFGAISVLSGVAAGSITPGRSFELAKAVMLRGSYDIPLGVSTSAMVVERMLDITFLVVTFLGFAAFVPTRVVMASRLLALLIAVLVGATALVVAAPAQVQAWIGAVLRRLPLPPALRDRGLRLIETFFTSLLLLRGHRTLWLLLLATSGVTVLDIVRVITVFRAMAIPLALALVGFAYLGAAMLGMALMIPGGVGVTEVSMAGLIALLAPATVAPDMARSAVLIDRFLSYYLMVVIGAGFLVAYHRLRHIFV</sequence>
<feature type="transmembrane region" description="Helical" evidence="6">
    <location>
        <begin position="326"/>
        <end position="346"/>
    </location>
</feature>
<dbReference type="InterPro" id="IPR022791">
    <property type="entry name" value="L-PG_synthase/AglD"/>
</dbReference>
<keyword evidence="2" id="KW-1003">Cell membrane</keyword>
<feature type="transmembrane region" description="Helical" evidence="6">
    <location>
        <begin position="61"/>
        <end position="80"/>
    </location>
</feature>
<gene>
    <name evidence="7" type="ORF">E6H02_02855</name>
</gene>